<sequence length="958" mass="103965">MPDDPVTRALAAAHGILPDQGPIGVFIHHNTLHAFQHLPFHDGVQAGAAALGAKPYLTLREFRSALSAGRVAASDVRVEIDRVLGARGSEPVLAHLTRAELWQLLTLTEADSDDAAALAYLIQEGVAPVCEVPELWDACLTRASYGPRLVRPDTRRLQRHRDVLVSHGQPDTDIAVHGELIRLASGFLDQGQAQVAAPYCEQGFLNAVAQTYGVGAAPPRACRGVDDAMRTVAATHESARSVIDRMLALLGVTGAAIEPFLVATALALPGWSGMFARLERHPEEHPSGTPVSLEDFLAVRLLFEWHAVQQQCTQAGLPHEWAALQSRTPAPPARPALLDARLLWEIARAAQLTATDVQSLTGDALGALWHECSTCSGMVRRQLFQEAYERAYRTVILDAMAARRALPAETPSAERPRGQFVFCIDEREESIRRALEEQHPGYITYGTAGFFGVAIDYMGLDDHAPAAHCPVVVTPAHEVHERPVYTALGTHALRARARERWLGWERRAAVASRTLTGGAGLSFLLGPLSGLKTLARVAAPRSSLEWGQRLVSRLAPVPATRVSAFRVSDSARMDAGEKPVGFSLDESVDRVTAVLTNLGLVRDFAPIVVFLGHGSTSLNNPHESAHDCGACGGRRGGANARVFADMANRPDVRDGVRQRGITIPADTWFIGALHDTANDSVRYYDLETLPAALAGAFQEVYGALELARRDDAQERCRRFDDAPLSITAEGALRHVEARSSHLAQPRPEYGHCTNAICIVGPRTLTRGLHLDRRAFLVSYDSTIDQDDKVLERILAAVGPVGAGISLEYYFSSVDNETFGCGTKLPHNVTGLIGVMNGHQSDLRTGLPRQMVEIHEPMRLLLIVDATPEALLTVAGRQAEVAELVVKQWIQLVSVHPETGAMQLFQDGGFVPYEPQPMLLPVVERSPEWHMQSRGHLAPALVRRALPFAAVGPGHHQPA</sequence>
<organism evidence="7 8">
    <name type="scientific">Gemmatimonas phototrophica</name>
    <dbReference type="NCBI Taxonomy" id="1379270"/>
    <lineage>
        <taxon>Bacteria</taxon>
        <taxon>Pseudomonadati</taxon>
        <taxon>Gemmatimonadota</taxon>
        <taxon>Gemmatimonadia</taxon>
        <taxon>Gemmatimonadales</taxon>
        <taxon>Gemmatimonadaceae</taxon>
        <taxon>Gemmatimonas</taxon>
    </lineage>
</organism>
<keyword evidence="2 6" id="KW-1003">Cell membrane</keyword>
<feature type="binding site" evidence="6">
    <location>
        <position position="613"/>
    </location>
    <ligand>
        <name>Zn(2+)</name>
        <dbReference type="ChEBI" id="CHEBI:29105"/>
    </ligand>
</feature>
<dbReference type="InterPro" id="IPR018752">
    <property type="entry name" value="DabA"/>
</dbReference>
<reference evidence="7 8" key="1">
    <citation type="journal article" date="2014" name="Proc. Natl. Acad. Sci. U.S.A.">
        <title>Functional type 2 photosynthetic reaction centers found in the rare bacterial phylum Gemmatimonadetes.</title>
        <authorList>
            <person name="Zeng Y."/>
            <person name="Feng F."/>
            <person name="Medova H."/>
            <person name="Dean J."/>
            <person name="Koblizek M."/>
        </authorList>
    </citation>
    <scope>NUCLEOTIDE SEQUENCE [LARGE SCALE GENOMIC DNA]</scope>
    <source>
        <strain evidence="7 8">AP64</strain>
    </source>
</reference>
<dbReference type="GO" id="GO:0008270">
    <property type="term" value="F:zinc ion binding"/>
    <property type="evidence" value="ECO:0007669"/>
    <property type="project" value="UniProtKB-UniRule"/>
</dbReference>
<comment type="cofactor">
    <cofactor evidence="6">
        <name>Zn(2+)</name>
        <dbReference type="ChEBI" id="CHEBI:29105"/>
    </cofactor>
</comment>
<feature type="binding site" evidence="6">
    <location>
        <position position="425"/>
    </location>
    <ligand>
        <name>Zn(2+)</name>
        <dbReference type="ChEBI" id="CHEBI:29105"/>
    </ligand>
</feature>
<dbReference type="STRING" id="1379270.GEMMAAP_00785"/>
<dbReference type="PANTHER" id="PTHR38344:SF1">
    <property type="entry name" value="INORGANIC CARBON TRANSPORTER SUBUNIT DABA-RELATED"/>
    <property type="match status" value="1"/>
</dbReference>
<evidence type="ECO:0000256" key="1">
    <source>
        <dbReference type="ARBA" id="ARBA00022448"/>
    </source>
</evidence>
<dbReference type="PANTHER" id="PTHR38344">
    <property type="entry name" value="UPF0753 PROTEIN AQ_863"/>
    <property type="match status" value="1"/>
</dbReference>
<feature type="binding site" evidence="6">
    <location>
        <position position="628"/>
    </location>
    <ligand>
        <name>Zn(2+)</name>
        <dbReference type="ChEBI" id="CHEBI:29105"/>
    </ligand>
</feature>
<comment type="similarity">
    <text evidence="6">Belongs to the inorganic carbon transporter (TC 9.A.2) DabA family.</text>
</comment>
<dbReference type="AlphaFoldDB" id="A0A143BPF1"/>
<protein>
    <recommendedName>
        <fullName evidence="6">Probable inorganic carbon transporter subunit DabA</fullName>
    </recommendedName>
</protein>
<keyword evidence="5 6" id="KW-0472">Membrane</keyword>
<evidence type="ECO:0000256" key="4">
    <source>
        <dbReference type="ARBA" id="ARBA00022833"/>
    </source>
</evidence>
<feature type="binding site" evidence="6">
    <location>
        <position position="423"/>
    </location>
    <ligand>
        <name>Zn(2+)</name>
        <dbReference type="ChEBI" id="CHEBI:29105"/>
    </ligand>
</feature>
<evidence type="ECO:0000256" key="6">
    <source>
        <dbReference type="HAMAP-Rule" id="MF_01871"/>
    </source>
</evidence>
<accession>A0A143BPF1</accession>
<reference evidence="7 8" key="2">
    <citation type="journal article" date="2016" name="Environ. Microbiol. Rep.">
        <title>Metagenomic evidence for the presence of phototrophic Gemmatimonadetes bacteria in diverse environments.</title>
        <authorList>
            <person name="Zeng Y."/>
            <person name="Baumbach J."/>
            <person name="Barbosa E.G."/>
            <person name="Azevedo V."/>
            <person name="Zhang C."/>
            <person name="Koblizek M."/>
        </authorList>
    </citation>
    <scope>NUCLEOTIDE SEQUENCE [LARGE SCALE GENOMIC DNA]</scope>
    <source>
        <strain evidence="7 8">AP64</strain>
    </source>
</reference>
<dbReference type="EMBL" id="CP011454">
    <property type="protein sequence ID" value="AMW06442.1"/>
    <property type="molecule type" value="Genomic_DNA"/>
</dbReference>
<evidence type="ECO:0000256" key="2">
    <source>
        <dbReference type="ARBA" id="ARBA00022475"/>
    </source>
</evidence>
<evidence type="ECO:0000256" key="3">
    <source>
        <dbReference type="ARBA" id="ARBA00022723"/>
    </source>
</evidence>
<proteinExistence type="inferred from homology"/>
<keyword evidence="4 6" id="KW-0862">Zinc</keyword>
<keyword evidence="3 6" id="KW-0479">Metal-binding</keyword>
<keyword evidence="8" id="KW-1185">Reference proteome</keyword>
<evidence type="ECO:0000313" key="7">
    <source>
        <dbReference type="EMBL" id="AMW06442.1"/>
    </source>
</evidence>
<dbReference type="GO" id="GO:0005886">
    <property type="term" value="C:plasma membrane"/>
    <property type="evidence" value="ECO:0007669"/>
    <property type="project" value="UniProtKB-SubCell"/>
</dbReference>
<dbReference type="KEGG" id="gph:GEMMAAP_00785"/>
<dbReference type="Proteomes" id="UP000076404">
    <property type="component" value="Chromosome"/>
</dbReference>
<name>A0A143BPF1_9BACT</name>
<evidence type="ECO:0000256" key="5">
    <source>
        <dbReference type="ARBA" id="ARBA00023136"/>
    </source>
</evidence>
<dbReference type="HAMAP" id="MF_01871">
    <property type="entry name" value="DabA"/>
    <property type="match status" value="1"/>
</dbReference>
<dbReference type="eggNOG" id="COG3002">
    <property type="taxonomic scope" value="Bacteria"/>
</dbReference>
<comment type="subcellular location">
    <subcellularLocation>
        <location evidence="6">Cell membrane</location>
        <topology evidence="6">Peripheral membrane protein</topology>
    </subcellularLocation>
</comment>
<evidence type="ECO:0000313" key="8">
    <source>
        <dbReference type="Proteomes" id="UP000076404"/>
    </source>
</evidence>
<keyword evidence="1 6" id="KW-0813">Transport</keyword>
<comment type="subunit">
    <text evidence="6">Forms a complex with DabB.</text>
</comment>
<gene>
    <name evidence="6" type="primary">dabA</name>
    <name evidence="7" type="ORF">GEMMAAP_00785</name>
</gene>
<dbReference type="Pfam" id="PF10070">
    <property type="entry name" value="DabA"/>
    <property type="match status" value="1"/>
</dbReference>
<comment type="function">
    <text evidence="6">Part of an energy-coupled inorganic carbon pump.</text>
</comment>